<organism evidence="1">
    <name type="scientific">Cacopsylla melanoneura</name>
    <dbReference type="NCBI Taxonomy" id="428564"/>
    <lineage>
        <taxon>Eukaryota</taxon>
        <taxon>Metazoa</taxon>
        <taxon>Ecdysozoa</taxon>
        <taxon>Arthropoda</taxon>
        <taxon>Hexapoda</taxon>
        <taxon>Insecta</taxon>
        <taxon>Pterygota</taxon>
        <taxon>Neoptera</taxon>
        <taxon>Paraneoptera</taxon>
        <taxon>Hemiptera</taxon>
        <taxon>Sternorrhyncha</taxon>
        <taxon>Psylloidea</taxon>
        <taxon>Psyllidae</taxon>
        <taxon>Psyllinae</taxon>
        <taxon>Cacopsylla</taxon>
    </lineage>
</organism>
<protein>
    <submittedName>
        <fullName evidence="1">Uncharacterized protein</fullName>
    </submittedName>
</protein>
<reference evidence="1" key="1">
    <citation type="submission" date="2021-05" db="EMBL/GenBank/DDBJ databases">
        <authorList>
            <person name="Alioto T."/>
            <person name="Alioto T."/>
            <person name="Gomez Garrido J."/>
        </authorList>
    </citation>
    <scope>NUCLEOTIDE SEQUENCE</scope>
</reference>
<evidence type="ECO:0000313" key="1">
    <source>
        <dbReference type="EMBL" id="CAG6632764.1"/>
    </source>
</evidence>
<name>A0A8D8VT67_9HEMI</name>
<proteinExistence type="predicted"/>
<accession>A0A8D8VT67</accession>
<dbReference type="EMBL" id="HBUF01080601">
    <property type="protein sequence ID" value="CAG6632764.1"/>
    <property type="molecule type" value="Transcribed_RNA"/>
</dbReference>
<dbReference type="AlphaFoldDB" id="A0A8D8VT67"/>
<sequence>MICHASSKFERRKVVESSFSFPLKLLHELFVHCQGDTCLIESVGNFFRYHGLHVVDTFRVFLHASQGFFVVGRKPDHVASPLVRCSHDNFLSRNNFVVTIIDGKQDGYCFVDEGLF</sequence>